<accession>A0AAE6FTL1</accession>
<dbReference type="NCBIfam" id="TIGR00453">
    <property type="entry name" value="ispD"/>
    <property type="match status" value="1"/>
</dbReference>
<keyword evidence="6 7" id="KW-0414">Isoprene biosynthesis</keyword>
<dbReference type="RefSeq" id="WP_139883378.1">
    <property type="nucleotide sequence ID" value="NZ_CP040986.1"/>
</dbReference>
<dbReference type="FunFam" id="3.90.550.10:FF:000003">
    <property type="entry name" value="2-C-methyl-D-erythritol 4-phosphate cytidylyltransferase"/>
    <property type="match status" value="1"/>
</dbReference>
<dbReference type="InterPro" id="IPR001228">
    <property type="entry name" value="IspD"/>
</dbReference>
<name>A0AAE6FTL1_9PROT</name>
<dbReference type="InterPro" id="IPR029044">
    <property type="entry name" value="Nucleotide-diphossugar_trans"/>
</dbReference>
<organism evidence="8 9">
    <name type="scientific">Candidatus Methylopumilus rimovensis</name>
    <dbReference type="NCBI Taxonomy" id="2588535"/>
    <lineage>
        <taxon>Bacteria</taxon>
        <taxon>Pseudomonadati</taxon>
        <taxon>Pseudomonadota</taxon>
        <taxon>Betaproteobacteria</taxon>
        <taxon>Nitrosomonadales</taxon>
        <taxon>Methylophilaceae</taxon>
        <taxon>Candidatus Methylopumilus</taxon>
    </lineage>
</organism>
<evidence type="ECO:0000256" key="2">
    <source>
        <dbReference type="ARBA" id="ARBA00004787"/>
    </source>
</evidence>
<dbReference type="InterPro" id="IPR050088">
    <property type="entry name" value="IspD/TarI_cytidylyltransf_bact"/>
</dbReference>
<dbReference type="PANTHER" id="PTHR32125:SF4">
    <property type="entry name" value="2-C-METHYL-D-ERYTHRITOL 4-PHOSPHATE CYTIDYLYLTRANSFERASE, CHLOROPLASTIC"/>
    <property type="match status" value="1"/>
</dbReference>
<dbReference type="InterPro" id="IPR018294">
    <property type="entry name" value="ISPD_synthase_CS"/>
</dbReference>
<dbReference type="KEGG" id="mrk:FIT61_03900"/>
<comment type="catalytic activity">
    <reaction evidence="1 7">
        <text>2-C-methyl-D-erythritol 4-phosphate + CTP + H(+) = 4-CDP-2-C-methyl-D-erythritol + diphosphate</text>
        <dbReference type="Rhea" id="RHEA:13429"/>
        <dbReference type="ChEBI" id="CHEBI:15378"/>
        <dbReference type="ChEBI" id="CHEBI:33019"/>
        <dbReference type="ChEBI" id="CHEBI:37563"/>
        <dbReference type="ChEBI" id="CHEBI:57823"/>
        <dbReference type="ChEBI" id="CHEBI:58262"/>
        <dbReference type="EC" id="2.7.7.60"/>
    </reaction>
</comment>
<reference evidence="8 9" key="1">
    <citation type="journal article" date="2019" name="ISME J.">
        <title>Evolution in action: habitat transition from sediment to the pelagial leads to genome streamlining in Methylophilaceae.</title>
        <authorList>
            <person name="Salcher M."/>
            <person name="Schaefle D."/>
            <person name="Kaspar M."/>
            <person name="Neuenschwander S.M."/>
            <person name="Ghai R."/>
        </authorList>
    </citation>
    <scope>NUCLEOTIDE SEQUENCE [LARGE SCALE GENOMIC DNA]</scope>
    <source>
        <strain evidence="8 9">MMS-RI-1</strain>
    </source>
</reference>
<dbReference type="CDD" id="cd02516">
    <property type="entry name" value="CDP-ME_synthetase"/>
    <property type="match status" value="1"/>
</dbReference>
<comment type="pathway">
    <text evidence="2 7">Isoprenoid biosynthesis; isopentenyl diphosphate biosynthesis via DXP pathway; isopentenyl diphosphate from 1-deoxy-D-xylulose 5-phosphate: step 2/6.</text>
</comment>
<feature type="site" description="Transition state stabilizer" evidence="7">
    <location>
        <position position="16"/>
    </location>
</feature>
<proteinExistence type="inferred from homology"/>
<sequence length="226" mass="25676">MAKFHIIIPAAGSGSRMGLGQPKQYLKIHKQTFIERVLRVFQNIPLVDSIHIALHPNDEIWKTLNLSLSSKVSVHYCGGESRAETVLNTLKIIKDYADDSDWILVHDAARPGIEEKDVERLMHVLKDDSVGGLLAYPIADTIKKSDKEDRVVESPSRDYLWQAQTPQMYRYKMLSDALEKFDGIPTDESQAIEGLGLKPKLIKGNFKNFKVTYQEDLSILERLINK</sequence>
<evidence type="ECO:0000256" key="3">
    <source>
        <dbReference type="ARBA" id="ARBA00009789"/>
    </source>
</evidence>
<dbReference type="PANTHER" id="PTHR32125">
    <property type="entry name" value="2-C-METHYL-D-ERYTHRITOL 4-PHOSPHATE CYTIDYLYLTRANSFERASE, CHLOROPLASTIC"/>
    <property type="match status" value="1"/>
</dbReference>
<dbReference type="EMBL" id="CP040986">
    <property type="protein sequence ID" value="QDD13586.1"/>
    <property type="molecule type" value="Genomic_DNA"/>
</dbReference>
<dbReference type="SUPFAM" id="SSF53448">
    <property type="entry name" value="Nucleotide-diphospho-sugar transferases"/>
    <property type="match status" value="1"/>
</dbReference>
<evidence type="ECO:0000256" key="4">
    <source>
        <dbReference type="ARBA" id="ARBA00022679"/>
    </source>
</evidence>
<keyword evidence="4 7" id="KW-0808">Transferase</keyword>
<comment type="function">
    <text evidence="7">Catalyzes the formation of 4-diphosphocytidyl-2-C-methyl-D-erythritol from CTP and 2-C-methyl-D-erythritol 4-phosphate (MEP).</text>
</comment>
<gene>
    <name evidence="7" type="primary">ispD</name>
    <name evidence="8" type="ORF">FIT61_03900</name>
</gene>
<feature type="site" description="Transition state stabilizer" evidence="7">
    <location>
        <position position="23"/>
    </location>
</feature>
<evidence type="ECO:0000256" key="1">
    <source>
        <dbReference type="ARBA" id="ARBA00001282"/>
    </source>
</evidence>
<keyword evidence="5 7" id="KW-0548">Nucleotidyltransferase</keyword>
<dbReference type="GO" id="GO:0019288">
    <property type="term" value="P:isopentenyl diphosphate biosynthetic process, methylerythritol 4-phosphate pathway"/>
    <property type="evidence" value="ECO:0007669"/>
    <property type="project" value="UniProtKB-UniRule"/>
</dbReference>
<feature type="site" description="Positions MEP for the nucleophilic attack" evidence="7">
    <location>
        <position position="210"/>
    </location>
</feature>
<dbReference type="Pfam" id="PF01128">
    <property type="entry name" value="IspD"/>
    <property type="match status" value="1"/>
</dbReference>
<evidence type="ECO:0000313" key="9">
    <source>
        <dbReference type="Proteomes" id="UP000312102"/>
    </source>
</evidence>
<evidence type="ECO:0000256" key="5">
    <source>
        <dbReference type="ARBA" id="ARBA00022695"/>
    </source>
</evidence>
<evidence type="ECO:0000313" key="8">
    <source>
        <dbReference type="EMBL" id="QDD13586.1"/>
    </source>
</evidence>
<dbReference type="Gene3D" id="3.90.550.10">
    <property type="entry name" value="Spore Coat Polysaccharide Biosynthesis Protein SpsA, Chain A"/>
    <property type="match status" value="1"/>
</dbReference>
<dbReference type="HAMAP" id="MF_00108">
    <property type="entry name" value="IspD"/>
    <property type="match status" value="1"/>
</dbReference>
<dbReference type="Proteomes" id="UP000312102">
    <property type="component" value="Chromosome"/>
</dbReference>
<feature type="site" description="Positions MEP for the nucleophilic attack" evidence="7">
    <location>
        <position position="157"/>
    </location>
</feature>
<dbReference type="AlphaFoldDB" id="A0AAE6FTL1"/>
<comment type="similarity">
    <text evidence="3 7">Belongs to the IspD/TarI cytidylyltransferase family. IspD subfamily.</text>
</comment>
<evidence type="ECO:0000256" key="7">
    <source>
        <dbReference type="HAMAP-Rule" id="MF_00108"/>
    </source>
</evidence>
<protein>
    <recommendedName>
        <fullName evidence="7">2-C-methyl-D-erythritol 4-phosphate cytidylyltransferase</fullName>
        <ecNumber evidence="7">2.7.7.60</ecNumber>
    </recommendedName>
    <alternativeName>
        <fullName evidence="7">4-diphosphocytidyl-2C-methyl-D-erythritol synthase</fullName>
    </alternativeName>
    <alternativeName>
        <fullName evidence="7">MEP cytidylyltransferase</fullName>
        <shortName evidence="7">MCT</shortName>
    </alternativeName>
</protein>
<dbReference type="EC" id="2.7.7.60" evidence="7"/>
<dbReference type="InterPro" id="IPR034683">
    <property type="entry name" value="IspD/TarI"/>
</dbReference>
<evidence type="ECO:0000256" key="6">
    <source>
        <dbReference type="ARBA" id="ARBA00023229"/>
    </source>
</evidence>
<keyword evidence="9" id="KW-1185">Reference proteome</keyword>
<dbReference type="PROSITE" id="PS01295">
    <property type="entry name" value="ISPD"/>
    <property type="match status" value="1"/>
</dbReference>
<dbReference type="GO" id="GO:0050518">
    <property type="term" value="F:2-C-methyl-D-erythritol 4-phosphate cytidylyltransferase activity"/>
    <property type="evidence" value="ECO:0007669"/>
    <property type="project" value="UniProtKB-UniRule"/>
</dbReference>